<evidence type="ECO:0000256" key="11">
    <source>
        <dbReference type="SAM" id="Phobius"/>
    </source>
</evidence>
<evidence type="ECO:0000256" key="3">
    <source>
        <dbReference type="ARBA" id="ARBA00022692"/>
    </source>
</evidence>
<gene>
    <name evidence="12" type="ORF">L3H44_00985</name>
</gene>
<dbReference type="InterPro" id="IPR050368">
    <property type="entry name" value="ClC-type_chloride_channel"/>
</dbReference>
<accession>A0ABS9HI30</accession>
<evidence type="ECO:0000256" key="9">
    <source>
        <dbReference type="ARBA" id="ARBA00023303"/>
    </source>
</evidence>
<dbReference type="Proteomes" id="UP001200604">
    <property type="component" value="Unassembled WGS sequence"/>
</dbReference>
<feature type="transmembrane region" description="Helical" evidence="11">
    <location>
        <begin position="403"/>
        <end position="425"/>
    </location>
</feature>
<feature type="region of interest" description="Disordered" evidence="10">
    <location>
        <begin position="475"/>
        <end position="565"/>
    </location>
</feature>
<keyword evidence="4 11" id="KW-1133">Transmembrane helix</keyword>
<protein>
    <submittedName>
        <fullName evidence="12">Chloride channel protein</fullName>
    </submittedName>
</protein>
<evidence type="ECO:0000313" key="13">
    <source>
        <dbReference type="Proteomes" id="UP001200604"/>
    </source>
</evidence>
<dbReference type="SUPFAM" id="SSF81340">
    <property type="entry name" value="Clc chloride channel"/>
    <property type="match status" value="1"/>
</dbReference>
<feature type="compositionally biased region" description="Basic and acidic residues" evidence="10">
    <location>
        <begin position="555"/>
        <end position="565"/>
    </location>
</feature>
<evidence type="ECO:0000256" key="6">
    <source>
        <dbReference type="ARBA" id="ARBA00023136"/>
    </source>
</evidence>
<evidence type="ECO:0000256" key="10">
    <source>
        <dbReference type="SAM" id="MobiDB-lite"/>
    </source>
</evidence>
<feature type="transmembrane region" description="Helical" evidence="11">
    <location>
        <begin position="106"/>
        <end position="130"/>
    </location>
</feature>
<keyword evidence="8" id="KW-0868">Chloride</keyword>
<evidence type="ECO:0000256" key="8">
    <source>
        <dbReference type="ARBA" id="ARBA00023214"/>
    </source>
</evidence>
<keyword evidence="6 11" id="KW-0472">Membrane</keyword>
<evidence type="ECO:0000256" key="5">
    <source>
        <dbReference type="ARBA" id="ARBA00023065"/>
    </source>
</evidence>
<feature type="transmembrane region" description="Helical" evidence="11">
    <location>
        <begin position="199"/>
        <end position="217"/>
    </location>
</feature>
<evidence type="ECO:0000256" key="4">
    <source>
        <dbReference type="ARBA" id="ARBA00022989"/>
    </source>
</evidence>
<feature type="transmembrane region" description="Helical" evidence="11">
    <location>
        <begin position="366"/>
        <end position="391"/>
    </location>
</feature>
<feature type="compositionally biased region" description="Basic and acidic residues" evidence="10">
    <location>
        <begin position="504"/>
        <end position="513"/>
    </location>
</feature>
<evidence type="ECO:0000256" key="1">
    <source>
        <dbReference type="ARBA" id="ARBA00004141"/>
    </source>
</evidence>
<comment type="caution">
    <text evidence="12">The sequence shown here is derived from an EMBL/GenBank/DDBJ whole genome shotgun (WGS) entry which is preliminary data.</text>
</comment>
<dbReference type="GeneID" id="92726370"/>
<keyword evidence="5" id="KW-0406">Ion transport</keyword>
<feature type="transmembrane region" description="Helical" evidence="11">
    <location>
        <begin position="339"/>
        <end position="360"/>
    </location>
</feature>
<evidence type="ECO:0000256" key="7">
    <source>
        <dbReference type="ARBA" id="ARBA00023173"/>
    </source>
</evidence>
<feature type="transmembrane region" description="Helical" evidence="11">
    <location>
        <begin position="437"/>
        <end position="455"/>
    </location>
</feature>
<keyword evidence="13" id="KW-1185">Reference proteome</keyword>
<feature type="transmembrane region" description="Helical" evidence="11">
    <location>
        <begin position="62"/>
        <end position="86"/>
    </location>
</feature>
<dbReference type="RefSeq" id="WP_052722175.1">
    <property type="nucleotide sequence ID" value="NZ_JAFFSY010000001.1"/>
</dbReference>
<name>A0ABS9HI30_9CORY</name>
<evidence type="ECO:0000313" key="12">
    <source>
        <dbReference type="EMBL" id="MCF6772996.1"/>
    </source>
</evidence>
<keyword evidence="9" id="KW-0407">Ion channel</keyword>
<dbReference type="PANTHER" id="PTHR43427:SF6">
    <property type="entry name" value="CHLORIDE CHANNEL PROTEIN CLC-E"/>
    <property type="match status" value="1"/>
</dbReference>
<feature type="transmembrane region" description="Helical" evidence="11">
    <location>
        <begin position="307"/>
        <end position="327"/>
    </location>
</feature>
<organism evidence="12 13">
    <name type="scientific">Corynebacterium parakroppenstedtii</name>
    <dbReference type="NCBI Taxonomy" id="2828363"/>
    <lineage>
        <taxon>Bacteria</taxon>
        <taxon>Bacillati</taxon>
        <taxon>Actinomycetota</taxon>
        <taxon>Actinomycetes</taxon>
        <taxon>Mycobacteriales</taxon>
        <taxon>Corynebacteriaceae</taxon>
        <taxon>Corynebacterium</taxon>
    </lineage>
</organism>
<proteinExistence type="predicted"/>
<keyword evidence="3 11" id="KW-0812">Transmembrane</keyword>
<dbReference type="InterPro" id="IPR014743">
    <property type="entry name" value="Cl-channel_core"/>
</dbReference>
<feature type="transmembrane region" description="Helical" evidence="11">
    <location>
        <begin position="269"/>
        <end position="287"/>
    </location>
</feature>
<keyword evidence="2" id="KW-0813">Transport</keyword>
<dbReference type="PANTHER" id="PTHR43427">
    <property type="entry name" value="CHLORIDE CHANNEL PROTEIN CLC-E"/>
    <property type="match status" value="1"/>
</dbReference>
<keyword evidence="7" id="KW-0869">Chloride channel</keyword>
<dbReference type="PRINTS" id="PR00762">
    <property type="entry name" value="CLCHANNEL"/>
</dbReference>
<dbReference type="EMBL" id="JAKJKU010000001">
    <property type="protein sequence ID" value="MCF6772996.1"/>
    <property type="molecule type" value="Genomic_DNA"/>
</dbReference>
<reference evidence="12 13" key="1">
    <citation type="submission" date="2022-01" db="EMBL/GenBank/DDBJ databases">
        <title>Identification and Characterization of Corynebacterium sp.</title>
        <authorList>
            <person name="Luo Q."/>
            <person name="Qu P."/>
            <person name="Chen Q."/>
        </authorList>
    </citation>
    <scope>NUCLEOTIDE SEQUENCE [LARGE SCALE GENOMIC DNA]</scope>
    <source>
        <strain evidence="12 13">MC-12</strain>
    </source>
</reference>
<feature type="transmembrane region" description="Helical" evidence="11">
    <location>
        <begin position="237"/>
        <end position="257"/>
    </location>
</feature>
<dbReference type="Gene3D" id="1.10.3080.10">
    <property type="entry name" value="Clc chloride channel"/>
    <property type="match status" value="1"/>
</dbReference>
<dbReference type="InterPro" id="IPR001807">
    <property type="entry name" value="ClC"/>
</dbReference>
<feature type="compositionally biased region" description="Low complexity" evidence="10">
    <location>
        <begin position="524"/>
        <end position="554"/>
    </location>
</feature>
<comment type="subcellular location">
    <subcellularLocation>
        <location evidence="1">Membrane</location>
        <topology evidence="1">Multi-pass membrane protein</topology>
    </subcellularLocation>
</comment>
<evidence type="ECO:0000256" key="2">
    <source>
        <dbReference type="ARBA" id="ARBA00022448"/>
    </source>
</evidence>
<sequence length="565" mass="58904">MWWRRAVNNWQQRNTRATDSSCEHPLRTRLRSYSIASAGDDDISQFPPVPASSVSRSPIGLVAVYATIIGIIVGAFIAGVAQLILFTERLVYGSDHQHEISPLDSLGPTINLLIHLVAVGFISGVGWAVLHWRSTRRVSIPQAMQGTTMPVGSTLSSSLLQIISVSAGVPIGREQAPRQIGALIASAFSRLWEVDRRTLRLLVASAAGAGMAASFHLPLAGALFTIELLLVSASVRAVVTTMTCSVVATTVSGLLGAPRVTYNAAQLNESALTLLCAVVVGSIAGLAGDYFARLAHRASARPVSARWQWLATTGVMAIVGVLSLFFLGSSGNGAYSANLALTARVTLGGAIAVFIIRLAVTCASFWAGAVGGILTPSFALGALLGCVLGYAGQWMFPSVDPRACALLGAAAFLSTTMAAPLFGLVAAVEFTNQGADGYLAMFVAVIAAALAVRATQKGQNWLFRRTVTPNKAGVATAQHGPFADDMRSQKAARPSRSTHTTEPGWHRVEKVTEDGAQDQGAHFPSAGSPPAGSASAGSASAGSTTAEPPSTAPEGHTRRDRDPRS</sequence>
<dbReference type="Pfam" id="PF00654">
    <property type="entry name" value="Voltage_CLC"/>
    <property type="match status" value="1"/>
</dbReference>